<proteinExistence type="predicted"/>
<comment type="caution">
    <text evidence="1">The sequence shown here is derived from an EMBL/GenBank/DDBJ whole genome shotgun (WGS) entry which is preliminary data.</text>
</comment>
<keyword evidence="2" id="KW-1185">Reference proteome</keyword>
<name>A0ABV6YA11_9HYPH</name>
<dbReference type="EMBL" id="JBHOMY010000036">
    <property type="protein sequence ID" value="MFC1457915.1"/>
    <property type="molecule type" value="Genomic_DNA"/>
</dbReference>
<protein>
    <submittedName>
        <fullName evidence="1">Uncharacterized protein</fullName>
    </submittedName>
</protein>
<accession>A0ABV6YA11</accession>
<evidence type="ECO:0000313" key="2">
    <source>
        <dbReference type="Proteomes" id="UP001593940"/>
    </source>
</evidence>
<dbReference type="RefSeq" id="WP_377030048.1">
    <property type="nucleotide sequence ID" value="NZ_JBHOMY010000036.1"/>
</dbReference>
<sequence length="99" mass="10933">MAPLAGPRSKKHKNGTEFVSFIGEYKSRGSEKVRTMFHSASGRALDAIRADLKEGQPIRVFGVSDEMPADGERKAKQIFRIIGKSEPREQAGEEMQQAA</sequence>
<gene>
    <name evidence="1" type="ORF">ACETIH_14565</name>
</gene>
<organism evidence="1 2">
    <name type="scientific">Microvirga arabica</name>
    <dbReference type="NCBI Taxonomy" id="1128671"/>
    <lineage>
        <taxon>Bacteria</taxon>
        <taxon>Pseudomonadati</taxon>
        <taxon>Pseudomonadota</taxon>
        <taxon>Alphaproteobacteria</taxon>
        <taxon>Hyphomicrobiales</taxon>
        <taxon>Methylobacteriaceae</taxon>
        <taxon>Microvirga</taxon>
    </lineage>
</organism>
<reference evidence="1 2" key="1">
    <citation type="submission" date="2024-09" db="EMBL/GenBank/DDBJ databases">
        <title>Nodulacao em especies de Leguminosae Basais da Amazonia e Caracterizacao dos Rizobios e Bacterias Associadas aos Nodulos.</title>
        <authorList>
            <person name="Jambeiro I.C.A."/>
            <person name="Lopes I.S."/>
            <person name="Aguiar E.R.G.R."/>
            <person name="Santos A.F.J."/>
            <person name="Dos Santos J.M.F."/>
            <person name="Gross E."/>
        </authorList>
    </citation>
    <scope>NUCLEOTIDE SEQUENCE [LARGE SCALE GENOMIC DNA]</scope>
    <source>
        <strain evidence="1 2">BRUESC1165</strain>
    </source>
</reference>
<evidence type="ECO:0000313" key="1">
    <source>
        <dbReference type="EMBL" id="MFC1457915.1"/>
    </source>
</evidence>
<dbReference type="Proteomes" id="UP001593940">
    <property type="component" value="Unassembled WGS sequence"/>
</dbReference>